<dbReference type="PANTHER" id="PTHR39339:SF1">
    <property type="entry name" value="CHAD DOMAIN-CONTAINING PROTEIN"/>
    <property type="match status" value="1"/>
</dbReference>
<reference evidence="2" key="2">
    <citation type="submission" date="2020-09" db="EMBL/GenBank/DDBJ databases">
        <authorList>
            <person name="Sun Q."/>
            <person name="Zhou Y."/>
        </authorList>
    </citation>
    <scope>NUCLEOTIDE SEQUENCE</scope>
    <source>
        <strain evidence="2">CGMCC 1.15448</strain>
    </source>
</reference>
<dbReference type="PROSITE" id="PS51708">
    <property type="entry name" value="CHAD"/>
    <property type="match status" value="1"/>
</dbReference>
<dbReference type="RefSeq" id="WP_188931659.1">
    <property type="nucleotide sequence ID" value="NZ_BMJC01000002.1"/>
</dbReference>
<dbReference type="Proteomes" id="UP000607559">
    <property type="component" value="Unassembled WGS sequence"/>
</dbReference>
<reference evidence="2" key="1">
    <citation type="journal article" date="2014" name="Int. J. Syst. Evol. Microbiol.">
        <title>Complete genome sequence of Corynebacterium casei LMG S-19264T (=DSM 44701T), isolated from a smear-ripened cheese.</title>
        <authorList>
            <consortium name="US DOE Joint Genome Institute (JGI-PGF)"/>
            <person name="Walter F."/>
            <person name="Albersmeier A."/>
            <person name="Kalinowski J."/>
            <person name="Ruckert C."/>
        </authorList>
    </citation>
    <scope>NUCLEOTIDE SEQUENCE</scope>
    <source>
        <strain evidence="2">CGMCC 1.15448</strain>
    </source>
</reference>
<evidence type="ECO:0000313" key="3">
    <source>
        <dbReference type="Proteomes" id="UP000607559"/>
    </source>
</evidence>
<dbReference type="Pfam" id="PF05235">
    <property type="entry name" value="CHAD"/>
    <property type="match status" value="1"/>
</dbReference>
<keyword evidence="3" id="KW-1185">Reference proteome</keyword>
<organism evidence="2 3">
    <name type="scientific">Puia dinghuensis</name>
    <dbReference type="NCBI Taxonomy" id="1792502"/>
    <lineage>
        <taxon>Bacteria</taxon>
        <taxon>Pseudomonadati</taxon>
        <taxon>Bacteroidota</taxon>
        <taxon>Chitinophagia</taxon>
        <taxon>Chitinophagales</taxon>
        <taxon>Chitinophagaceae</taxon>
        <taxon>Puia</taxon>
    </lineage>
</organism>
<protein>
    <recommendedName>
        <fullName evidence="1">CHAD domain-containing protein</fullName>
    </recommendedName>
</protein>
<dbReference type="AlphaFoldDB" id="A0A8J2XSZ7"/>
<evidence type="ECO:0000259" key="1">
    <source>
        <dbReference type="PROSITE" id="PS51708"/>
    </source>
</evidence>
<proteinExistence type="predicted"/>
<dbReference type="InterPro" id="IPR007899">
    <property type="entry name" value="CHAD_dom"/>
</dbReference>
<evidence type="ECO:0000313" key="2">
    <source>
        <dbReference type="EMBL" id="GGA99219.1"/>
    </source>
</evidence>
<name>A0A8J2XSZ7_9BACT</name>
<feature type="domain" description="CHAD" evidence="1">
    <location>
        <begin position="1"/>
        <end position="258"/>
    </location>
</feature>
<dbReference type="PANTHER" id="PTHR39339">
    <property type="entry name" value="SLR1444 PROTEIN"/>
    <property type="match status" value="1"/>
</dbReference>
<accession>A0A8J2XSZ7</accession>
<dbReference type="InterPro" id="IPR038186">
    <property type="entry name" value="CHAD_dom_sf"/>
</dbReference>
<comment type="caution">
    <text evidence="2">The sequence shown here is derived from an EMBL/GenBank/DDBJ whole genome shotgun (WGS) entry which is preliminary data.</text>
</comment>
<dbReference type="Gene3D" id="1.40.20.10">
    <property type="entry name" value="CHAD domain"/>
    <property type="match status" value="1"/>
</dbReference>
<dbReference type="SMART" id="SM00880">
    <property type="entry name" value="CHAD"/>
    <property type="match status" value="1"/>
</dbReference>
<gene>
    <name evidence="2" type="ORF">GCM10011511_23160</name>
</gene>
<sequence>MLTKKKQRKFLAKKNKEWQTYLQAYNDSRDPEALHQLRLALKKLHAVARFSKACCGGQALKDFQHGLQDMFKQAGIIRDAGNHLQLLEHFHTIPTTYVHQQAQLQAVAIAEFTGQVKAFRRRGIRAAKRLLSHVQPVTIDCIRDWYAKQLISTGILLTASGDDLHEARKQIKDLLYILKLLPSEATAQLRLDADYLDQLQEAIGQWHDAVVIAAIWADRDLEGSPAMALECREKEAAVQRLAENFYLRVHLPRISSPG</sequence>
<dbReference type="EMBL" id="BMJC01000002">
    <property type="protein sequence ID" value="GGA99219.1"/>
    <property type="molecule type" value="Genomic_DNA"/>
</dbReference>